<comment type="caution">
    <text evidence="5">The sequence shown here is derived from an EMBL/GenBank/DDBJ whole genome shotgun (WGS) entry which is preliminary data.</text>
</comment>
<evidence type="ECO:0000256" key="1">
    <source>
        <dbReference type="ARBA" id="ARBA00022441"/>
    </source>
</evidence>
<keyword evidence="1" id="KW-0880">Kelch repeat</keyword>
<keyword evidence="3" id="KW-0862">Zinc</keyword>
<keyword evidence="2" id="KW-0677">Repeat</keyword>
<evidence type="ECO:0000256" key="2">
    <source>
        <dbReference type="ARBA" id="ARBA00022737"/>
    </source>
</evidence>
<evidence type="ECO:0000313" key="5">
    <source>
        <dbReference type="EMBL" id="TNV84133.1"/>
    </source>
</evidence>
<dbReference type="OrthoDB" id="304846at2759"/>
<dbReference type="Pfam" id="PF01344">
    <property type="entry name" value="Kelch_1"/>
    <property type="match status" value="1"/>
</dbReference>
<dbReference type="InterPro" id="IPR006652">
    <property type="entry name" value="Kelch_1"/>
</dbReference>
<dbReference type="InterPro" id="IPR051746">
    <property type="entry name" value="Kelch_domain_containing_8"/>
</dbReference>
<evidence type="ECO:0000259" key="4">
    <source>
        <dbReference type="PROSITE" id="PS50119"/>
    </source>
</evidence>
<dbReference type="PANTHER" id="PTHR46260">
    <property type="entry name" value="RING-TYPE DOMAIN-CONTAINING PROTEIN"/>
    <property type="match status" value="1"/>
</dbReference>
<dbReference type="Pfam" id="PF00643">
    <property type="entry name" value="zf-B_box"/>
    <property type="match status" value="1"/>
</dbReference>
<dbReference type="PROSITE" id="PS50119">
    <property type="entry name" value="ZF_BBOX"/>
    <property type="match status" value="1"/>
</dbReference>
<keyword evidence="6" id="KW-1185">Reference proteome</keyword>
<gene>
    <name evidence="5" type="ORF">FGO68_gene4016</name>
</gene>
<name>A0A8J8NZI1_HALGN</name>
<dbReference type="InterPro" id="IPR015915">
    <property type="entry name" value="Kelch-typ_b-propeller"/>
</dbReference>
<dbReference type="EMBL" id="RRYP01003110">
    <property type="protein sequence ID" value="TNV84133.1"/>
    <property type="molecule type" value="Genomic_DNA"/>
</dbReference>
<keyword evidence="3" id="KW-0863">Zinc-finger</keyword>
<dbReference type="GO" id="GO:0008270">
    <property type="term" value="F:zinc ion binding"/>
    <property type="evidence" value="ECO:0007669"/>
    <property type="project" value="UniProtKB-KW"/>
</dbReference>
<accession>A0A8J8NZI1</accession>
<proteinExistence type="predicted"/>
<dbReference type="Proteomes" id="UP000785679">
    <property type="component" value="Unassembled WGS sequence"/>
</dbReference>
<protein>
    <recommendedName>
        <fullName evidence="4">B box-type domain-containing protein</fullName>
    </recommendedName>
</protein>
<evidence type="ECO:0000256" key="3">
    <source>
        <dbReference type="PROSITE-ProRule" id="PRU00024"/>
    </source>
</evidence>
<dbReference type="InterPro" id="IPR000315">
    <property type="entry name" value="Znf_B-box"/>
</dbReference>
<evidence type="ECO:0000313" key="6">
    <source>
        <dbReference type="Proteomes" id="UP000785679"/>
    </source>
</evidence>
<keyword evidence="3" id="KW-0479">Metal-binding</keyword>
<dbReference type="Gene3D" id="3.30.160.60">
    <property type="entry name" value="Classic Zinc Finger"/>
    <property type="match status" value="1"/>
</dbReference>
<organism evidence="5 6">
    <name type="scientific">Halteria grandinella</name>
    <dbReference type="NCBI Taxonomy" id="5974"/>
    <lineage>
        <taxon>Eukaryota</taxon>
        <taxon>Sar</taxon>
        <taxon>Alveolata</taxon>
        <taxon>Ciliophora</taxon>
        <taxon>Intramacronucleata</taxon>
        <taxon>Spirotrichea</taxon>
        <taxon>Stichotrichia</taxon>
        <taxon>Sporadotrichida</taxon>
        <taxon>Halteriidae</taxon>
        <taxon>Halteria</taxon>
    </lineage>
</organism>
<dbReference type="AlphaFoldDB" id="A0A8J8NZI1"/>
<dbReference type="SUPFAM" id="SSF117281">
    <property type="entry name" value="Kelch motif"/>
    <property type="match status" value="1"/>
</dbReference>
<reference evidence="5" key="1">
    <citation type="submission" date="2019-06" db="EMBL/GenBank/DDBJ databases">
        <authorList>
            <person name="Zheng W."/>
        </authorList>
    </citation>
    <scope>NUCLEOTIDE SEQUENCE</scope>
    <source>
        <strain evidence="5">QDHG01</strain>
    </source>
</reference>
<dbReference type="SMART" id="SM00612">
    <property type="entry name" value="Kelch"/>
    <property type="match status" value="2"/>
</dbReference>
<feature type="domain" description="B box-type" evidence="4">
    <location>
        <begin position="53"/>
        <end position="97"/>
    </location>
</feature>
<dbReference type="CDD" id="cd19756">
    <property type="entry name" value="Bbox2"/>
    <property type="match status" value="1"/>
</dbReference>
<dbReference type="PANTHER" id="PTHR46260:SF3">
    <property type="entry name" value="RING-TYPE DOMAIN-CONTAINING PROTEIN"/>
    <property type="match status" value="1"/>
</dbReference>
<sequence>MQSSINSLIIINLNIKEGDISFRRLKSDISYFSNRDQMSVRYDQIGQFMETKCKIHQTEEIKAFCKNCLCSICFKCLLGDHRIVLFGDHRNHEVVMLEELCVDDLKDKVSLFQDKVEDQIGKLANIREKVSSIKENYDKKFHDLENQFKEIETLFLTNYFEQQTLGDIKNSKQKQKDIIGKITNVLEDLDKLKRDVTFLKNNQSDFDFYNFEGIRSSLEQIGKDLVGEERELRKLSCRIADYANVNVVEKFSELLQNTFILKKSYCSSKFVHYFEWGSKNIHFFDVDKMVSNKVNLKNDFNIPKFCRTVVTDEGRVFCIGGRHQDNVCCDWMMEYVDSKQMLIYRSPLLFRRSDFTALYSERGLIFVIGGNDAKTFYTTCEKYDIQNDTWSRIADLNVARDSAASCIFNNKYIYVFSGRTKFDKKEITDTIEMYDIDLNMWRLVNLHAKSTWTACDLAMAMPIDSKTILIFGGFDKTVRTQECFQFNVENNMMERESYLPKVGSFSNYVFSYDQCLYVVGWNNSNKNLYVYNNVERSWKIETKFNL</sequence>
<dbReference type="SUPFAM" id="SSF57845">
    <property type="entry name" value="B-box zinc-binding domain"/>
    <property type="match status" value="1"/>
</dbReference>
<dbReference type="Gene3D" id="2.120.10.80">
    <property type="entry name" value="Kelch-type beta propeller"/>
    <property type="match status" value="1"/>
</dbReference>